<dbReference type="EMBL" id="JPYA02000006">
    <property type="protein sequence ID" value="MEB3752555.1"/>
    <property type="molecule type" value="Genomic_DNA"/>
</dbReference>
<protein>
    <submittedName>
        <fullName evidence="1">Uncharacterized protein</fullName>
    </submittedName>
</protein>
<proteinExistence type="predicted"/>
<organism evidence="1 2">
    <name type="scientific">Geobacillus icigianus</name>
    <dbReference type="NCBI Taxonomy" id="1430331"/>
    <lineage>
        <taxon>Bacteria</taxon>
        <taxon>Bacillati</taxon>
        <taxon>Bacillota</taxon>
        <taxon>Bacilli</taxon>
        <taxon>Bacillales</taxon>
        <taxon>Anoxybacillaceae</taxon>
        <taxon>Geobacillus</taxon>
    </lineage>
</organism>
<accession>A0ABU6BKL6</accession>
<comment type="caution">
    <text evidence="1">The sequence shown here is derived from an EMBL/GenBank/DDBJ whole genome shotgun (WGS) entry which is preliminary data.</text>
</comment>
<name>A0ABU6BKL6_9BACL</name>
<sequence length="55" mass="6044">MAVSLRAGLPEISTAFVIFARRACYSIGRCIHRPEGETFLPAADAQHCKSLHNMV</sequence>
<dbReference type="Proteomes" id="UP000029267">
    <property type="component" value="Unassembled WGS sequence"/>
</dbReference>
<gene>
    <name evidence="1" type="ORF">EP10_003470</name>
</gene>
<evidence type="ECO:0000313" key="1">
    <source>
        <dbReference type="EMBL" id="MEB3752555.1"/>
    </source>
</evidence>
<evidence type="ECO:0000313" key="2">
    <source>
        <dbReference type="Proteomes" id="UP000029267"/>
    </source>
</evidence>
<reference evidence="1 2" key="1">
    <citation type="journal article" date="2014" name="Genome Announc.">
        <title>Draft Genome Sequence of Geobacillus icigianus Strain G1w1T Isolated from Hot Springs in the Valley of Geysers, Kamchatka (Russian Federation).</title>
        <authorList>
            <person name="Bryanskaya A.V."/>
            <person name="Rozanov A.S."/>
            <person name="Logacheva M.D."/>
            <person name="Kotenko A.V."/>
            <person name="Peltek S.E."/>
        </authorList>
    </citation>
    <scope>NUCLEOTIDE SEQUENCE [LARGE SCALE GENOMIC DNA]</scope>
    <source>
        <strain evidence="1 2">G1w1</strain>
    </source>
</reference>
<keyword evidence="2" id="KW-1185">Reference proteome</keyword>